<feature type="transmembrane region" description="Helical" evidence="6">
    <location>
        <begin position="906"/>
        <end position="928"/>
    </location>
</feature>
<dbReference type="STRING" id="34691.A0A182WVH0"/>
<feature type="transmembrane region" description="Helical" evidence="6">
    <location>
        <begin position="934"/>
        <end position="953"/>
    </location>
</feature>
<sequence>MHLSMVLFLVCSIGVRLSSAAIEVKATTTRCYSPAFLMYESMMTKFLEGYQTLTTIIGDDTVDNAIIEAIKCHRVNMLQASYKLYTVDTYFQSAEKDRNDPTYGYNLNPYPLWEALYCEANVSMVMEEVLPAIAFRNPVARVVLLVRGIAKYDMLQFFRRAWTRYKMLDILILSRIDYQTLLVCLFNPYLTGRDVMADERNMFCYHLRTMEDVAQFNQEAQRFTYERINNLQHYQLQVAITDYLDGEMVEIFRQRMNFTIKYLELNYQESVGFISSNGSIGGSLKMLEENTIDLAANSRSIMQHPMRNLQYVHFLCPIRLVFVVPFNYFANRYKMVFFHAFSLQMYFTNIAMAVLIPSLLLVLMRRDFSVPAYAKESFRVLAIVFACSVALPRNTRHRLVLMGLMFYSIVAYSAWQGITIVQLNQDDEKLRNIQTLEELAETDLDLKAIVTFGNAIRGKAWNGSDVRGRIAARLDVQWTPSNISIIPEVADNRTTAVPIIEYFVEVVRSRYFDPVRKRSKVYFIHEPFIEYLTAMALPKNSPLFPTIRRLTMSCLENGIVNFQLSLIRHKGVLLQIAQNRNRTLRDEPPARKVNLFNMRFVFFVYLRHSRVVVAMVVYISLFLDNMLLTVIVPILPDYLVQFHATVPASVIYKNFSLHYVPKLIGAVSDGAVIVQPTSPPTDQTIEQENGSIGILLGVKALVQLVANPLVGNGTARFGYRIPITFGTVNLLLASLIFGFGTSYTSLFVARAIHGLGSACIGVCGMSLVAQLYTAEPDRRSKVMGTVLGAMAVGVLVGYPFGGIAYAMAGKAAPFHVLAVLCVANLVLQYFQLDLSPFRPIHPSGLARDSSSTNTTARRATWWPLLSNPLILMVVGGIWISTSAMAILEPCLPIWMISQLHPKKWQLGTVFIPDSIGYWVGTNFFGSVAYRFGQIRVAVVALVLVGSSCILLPSANTVAGLLLPHLSLGLGIGVVDAALVPLLATLVDGQLGGPTEDSDGQLSPEGAPGGEHGYGAVYAIQQIAVSVAYSLAPIVGGELVPVIGFATVLRALGTLNLLYVVLLACSSSLRSGGTGTALLPGSCSKQTALPLANSEPTTYRRFYNSVE</sequence>
<protein>
    <recommendedName>
        <fullName evidence="8">Major facilitator superfamily (MFS) profile domain-containing protein</fullName>
    </recommendedName>
</protein>
<feature type="transmembrane region" description="Helical" evidence="6">
    <location>
        <begin position="611"/>
        <end position="635"/>
    </location>
</feature>
<keyword evidence="5 6" id="KW-0472">Membrane</keyword>
<feature type="transmembrane region" description="Helical" evidence="6">
    <location>
        <begin position="869"/>
        <end position="894"/>
    </location>
</feature>
<dbReference type="GO" id="GO:0015842">
    <property type="term" value="P:aminergic neurotransmitter loading into synaptic vesicle"/>
    <property type="evidence" value="ECO:0007669"/>
    <property type="project" value="TreeGrafter"/>
</dbReference>
<keyword evidence="2" id="KW-0813">Transport</keyword>
<dbReference type="InterPro" id="IPR011701">
    <property type="entry name" value="MFS"/>
</dbReference>
<accession>A0A182WVH0</accession>
<evidence type="ECO:0000256" key="7">
    <source>
        <dbReference type="SAM" id="SignalP"/>
    </source>
</evidence>
<dbReference type="Gene3D" id="1.20.1250.20">
    <property type="entry name" value="MFS general substrate transporter like domains"/>
    <property type="match status" value="1"/>
</dbReference>
<feature type="transmembrane region" description="Helical" evidence="6">
    <location>
        <begin position="717"/>
        <end position="739"/>
    </location>
</feature>
<dbReference type="VEuPathDB" id="VectorBase:AQUA001526"/>
<feature type="domain" description="Major facilitator superfamily (MFS) profile" evidence="8">
    <location>
        <begin position="613"/>
        <end position="1067"/>
    </location>
</feature>
<feature type="transmembrane region" description="Helical" evidence="6">
    <location>
        <begin position="784"/>
        <end position="807"/>
    </location>
</feature>
<dbReference type="InterPro" id="IPR050930">
    <property type="entry name" value="MFS_Vesicular_Transporter"/>
</dbReference>
<reference evidence="9" key="1">
    <citation type="submission" date="2020-05" db="UniProtKB">
        <authorList>
            <consortium name="EnsemblMetazoa"/>
        </authorList>
    </citation>
    <scope>IDENTIFICATION</scope>
    <source>
        <strain evidence="9">SANGQUA</strain>
    </source>
</reference>
<feature type="transmembrane region" description="Helical" evidence="6">
    <location>
        <begin position="311"/>
        <end position="330"/>
    </location>
</feature>
<dbReference type="SUPFAM" id="SSF53850">
    <property type="entry name" value="Periplasmic binding protein-like II"/>
    <property type="match status" value="1"/>
</dbReference>
<dbReference type="SUPFAM" id="SSF103473">
    <property type="entry name" value="MFS general substrate transporter"/>
    <property type="match status" value="1"/>
</dbReference>
<comment type="subcellular location">
    <subcellularLocation>
        <location evidence="1">Membrane</location>
        <topology evidence="1">Multi-pass membrane protein</topology>
    </subcellularLocation>
</comment>
<name>A0A182WVH0_ANOQN</name>
<feature type="chain" id="PRO_5008141990" description="Major facilitator superfamily (MFS) profile domain-containing protein" evidence="7">
    <location>
        <begin position="21"/>
        <end position="1106"/>
    </location>
</feature>
<dbReference type="CDD" id="cd17384">
    <property type="entry name" value="MFS_SLC18A1_2_VAT1_2"/>
    <property type="match status" value="1"/>
</dbReference>
<dbReference type="Pfam" id="PF07690">
    <property type="entry name" value="MFS_1"/>
    <property type="match status" value="1"/>
</dbReference>
<feature type="transmembrane region" description="Helical" evidence="6">
    <location>
        <begin position="751"/>
        <end position="772"/>
    </location>
</feature>
<keyword evidence="3 6" id="KW-0812">Transmembrane</keyword>
<dbReference type="AlphaFoldDB" id="A0A182WVH0"/>
<evidence type="ECO:0000256" key="4">
    <source>
        <dbReference type="ARBA" id="ARBA00022989"/>
    </source>
</evidence>
<feature type="transmembrane region" description="Helical" evidence="6">
    <location>
        <begin position="399"/>
        <end position="421"/>
    </location>
</feature>
<dbReference type="EnsemblMetazoa" id="AQUA001526-RA">
    <property type="protein sequence ID" value="AQUA001526-PA"/>
    <property type="gene ID" value="AQUA001526"/>
</dbReference>
<keyword evidence="10" id="KW-1185">Reference proteome</keyword>
<evidence type="ECO:0000256" key="2">
    <source>
        <dbReference type="ARBA" id="ARBA00022448"/>
    </source>
</evidence>
<dbReference type="GO" id="GO:0030672">
    <property type="term" value="C:synaptic vesicle membrane"/>
    <property type="evidence" value="ECO:0007669"/>
    <property type="project" value="TreeGrafter"/>
</dbReference>
<dbReference type="InterPro" id="IPR020846">
    <property type="entry name" value="MFS_dom"/>
</dbReference>
<evidence type="ECO:0000313" key="9">
    <source>
        <dbReference type="EnsemblMetazoa" id="AQUA001526-PA"/>
    </source>
</evidence>
<evidence type="ECO:0000256" key="5">
    <source>
        <dbReference type="ARBA" id="ARBA00023136"/>
    </source>
</evidence>
<evidence type="ECO:0000256" key="3">
    <source>
        <dbReference type="ARBA" id="ARBA00022692"/>
    </source>
</evidence>
<keyword evidence="7" id="KW-0732">Signal</keyword>
<dbReference type="Proteomes" id="UP000076407">
    <property type="component" value="Unassembled WGS sequence"/>
</dbReference>
<evidence type="ECO:0000256" key="1">
    <source>
        <dbReference type="ARBA" id="ARBA00004141"/>
    </source>
</evidence>
<keyword evidence="4 6" id="KW-1133">Transmembrane helix</keyword>
<dbReference type="PANTHER" id="PTHR23506:SF4">
    <property type="entry name" value="PORTABELLA"/>
    <property type="match status" value="1"/>
</dbReference>
<dbReference type="GO" id="GO:0043195">
    <property type="term" value="C:terminal bouton"/>
    <property type="evidence" value="ECO:0007669"/>
    <property type="project" value="TreeGrafter"/>
</dbReference>
<dbReference type="PROSITE" id="PS50850">
    <property type="entry name" value="MFS"/>
    <property type="match status" value="1"/>
</dbReference>
<dbReference type="PANTHER" id="PTHR23506">
    <property type="entry name" value="GH10249P"/>
    <property type="match status" value="1"/>
</dbReference>
<organism evidence="9 10">
    <name type="scientific">Anopheles quadriannulatus</name>
    <name type="common">Mosquito</name>
    <dbReference type="NCBI Taxonomy" id="34691"/>
    <lineage>
        <taxon>Eukaryota</taxon>
        <taxon>Metazoa</taxon>
        <taxon>Ecdysozoa</taxon>
        <taxon>Arthropoda</taxon>
        <taxon>Hexapoda</taxon>
        <taxon>Insecta</taxon>
        <taxon>Pterygota</taxon>
        <taxon>Neoptera</taxon>
        <taxon>Endopterygota</taxon>
        <taxon>Diptera</taxon>
        <taxon>Nematocera</taxon>
        <taxon>Culicoidea</taxon>
        <taxon>Culicidae</taxon>
        <taxon>Anophelinae</taxon>
        <taxon>Anopheles</taxon>
    </lineage>
</organism>
<feature type="signal peptide" evidence="7">
    <location>
        <begin position="1"/>
        <end position="20"/>
    </location>
</feature>
<evidence type="ECO:0000256" key="6">
    <source>
        <dbReference type="SAM" id="Phobius"/>
    </source>
</evidence>
<evidence type="ECO:0000313" key="10">
    <source>
        <dbReference type="Proteomes" id="UP000076407"/>
    </source>
</evidence>
<evidence type="ECO:0000259" key="8">
    <source>
        <dbReference type="PROSITE" id="PS50850"/>
    </source>
</evidence>
<feature type="transmembrane region" description="Helical" evidence="6">
    <location>
        <begin position="336"/>
        <end position="364"/>
    </location>
</feature>
<dbReference type="InterPro" id="IPR036259">
    <property type="entry name" value="MFS_trans_sf"/>
</dbReference>
<proteinExistence type="predicted"/>
<dbReference type="GO" id="GO:0005335">
    <property type="term" value="F:serotonin:sodium:chloride symporter activity"/>
    <property type="evidence" value="ECO:0007669"/>
    <property type="project" value="TreeGrafter"/>
</dbReference>